<organism evidence="5 6">
    <name type="scientific">Musa acuminata subsp. malaccensis</name>
    <name type="common">Wild banana</name>
    <name type="synonym">Musa malaccensis</name>
    <dbReference type="NCBI Taxonomy" id="214687"/>
    <lineage>
        <taxon>Eukaryota</taxon>
        <taxon>Viridiplantae</taxon>
        <taxon>Streptophyta</taxon>
        <taxon>Embryophyta</taxon>
        <taxon>Tracheophyta</taxon>
        <taxon>Spermatophyta</taxon>
        <taxon>Magnoliopsida</taxon>
        <taxon>Liliopsida</taxon>
        <taxon>Zingiberales</taxon>
        <taxon>Musaceae</taxon>
        <taxon>Musa</taxon>
    </lineage>
</organism>
<proteinExistence type="inferred from homology"/>
<protein>
    <submittedName>
        <fullName evidence="4">(wild Malaysian banana) hypothetical protein</fullName>
    </submittedName>
</protein>
<keyword evidence="2" id="KW-0808">Transferase</keyword>
<dbReference type="PANTHER" id="PTHR31642">
    <property type="entry name" value="TRICHOTHECENE 3-O-ACETYLTRANSFERASE"/>
    <property type="match status" value="1"/>
</dbReference>
<reference evidence="4" key="1">
    <citation type="submission" date="2021-03" db="EMBL/GenBank/DDBJ databases">
        <authorList>
            <consortium name="Genoscope - CEA"/>
            <person name="William W."/>
        </authorList>
    </citation>
    <scope>NUCLEOTIDE SEQUENCE</scope>
    <source>
        <strain evidence="4">Doubled-haploid Pahang</strain>
    </source>
</reference>
<dbReference type="AlphaFoldDB" id="A0A804KC79"/>
<evidence type="ECO:0000313" key="6">
    <source>
        <dbReference type="Proteomes" id="UP000012960"/>
    </source>
</evidence>
<evidence type="ECO:0000313" key="4">
    <source>
        <dbReference type="EMBL" id="CAG1833123.1"/>
    </source>
</evidence>
<evidence type="ECO:0000256" key="3">
    <source>
        <dbReference type="ARBA" id="ARBA00023315"/>
    </source>
</evidence>
<dbReference type="Gramene" id="Ma08_t29640.1">
    <property type="protein sequence ID" value="Ma08_p29640.1"/>
    <property type="gene ID" value="Ma08_g29640"/>
</dbReference>
<accession>A0A804KC79</accession>
<dbReference type="GO" id="GO:0016747">
    <property type="term" value="F:acyltransferase activity, transferring groups other than amino-acyl groups"/>
    <property type="evidence" value="ECO:0000318"/>
    <property type="project" value="GO_Central"/>
</dbReference>
<reference evidence="5" key="2">
    <citation type="submission" date="2021-05" db="UniProtKB">
        <authorList>
            <consortium name="EnsemblPlants"/>
        </authorList>
    </citation>
    <scope>IDENTIFICATION</scope>
    <source>
        <strain evidence="5">subsp. malaccensis</strain>
    </source>
</reference>
<keyword evidence="3" id="KW-0012">Acyltransferase</keyword>
<gene>
    <name evidence="4" type="ORF">GSMUA_90430.1</name>
</gene>
<dbReference type="EnsemblPlants" id="Ma08_t29640.1">
    <property type="protein sequence ID" value="Ma08_p29640.1"/>
    <property type="gene ID" value="Ma08_g29640"/>
</dbReference>
<dbReference type="Gene3D" id="3.30.559.10">
    <property type="entry name" value="Chloramphenicol acetyltransferase-like domain"/>
    <property type="match status" value="2"/>
</dbReference>
<sequence length="451" mass="49990">MGCVSTEIAVPLTEHDVERGETYALLSPRNPMPLKTIHLSNIDQTAAFPVETVFFYETTPDGAESTFDIIERVKRSVSEELLVPYYFMAGRVHFNVETKRLELVCNNAGALFAGATSSLSLKELGDLSAPNPSFQRLVLRAEEFGSLPETPIFTIQSVKVTRFRCGGFSIGFMTNHSILDGKSAVEMLDNLAAICRGEEPRNVKLHVDRSCIRARDPPQIQFEHAEYMKPTEASSLVSPDQPSPSSFVSMLSKNYEYEVASLSLDMIDGLKERATAGCSSFQAVVAHLWRARTRAVFDDPSETSSVLFAVDVRSKMTPRVPDGFVGNAVVMAMASARVAELTEQPLGFAVKRVREAIERVTDEYIRSAVDWLEANKGMPAIGHGNFIVSAWWKLPFHELDFGWGKPIYAGPVVSVMHECVLLLSDGKGGINIWLALEEEKMKSFLSYVYEL</sequence>
<dbReference type="Proteomes" id="UP000012960">
    <property type="component" value="Unplaced"/>
</dbReference>
<dbReference type="InterPro" id="IPR050317">
    <property type="entry name" value="Plant_Fungal_Acyltransferase"/>
</dbReference>
<evidence type="ECO:0000256" key="2">
    <source>
        <dbReference type="ARBA" id="ARBA00022679"/>
    </source>
</evidence>
<evidence type="ECO:0000313" key="5">
    <source>
        <dbReference type="EnsemblPlants" id="Ma08_p29640.1"/>
    </source>
</evidence>
<dbReference type="Pfam" id="PF02458">
    <property type="entry name" value="Transferase"/>
    <property type="match status" value="1"/>
</dbReference>
<dbReference type="InterPro" id="IPR023213">
    <property type="entry name" value="CAT-like_dom_sf"/>
</dbReference>
<name>A0A804KC79_MUSAM</name>
<comment type="similarity">
    <text evidence="1">Belongs to the plant acyltransferase family.</text>
</comment>
<dbReference type="InParanoid" id="A0A804KC79"/>
<dbReference type="OMA" id="NVWMGLE"/>
<evidence type="ECO:0000256" key="1">
    <source>
        <dbReference type="ARBA" id="ARBA00009861"/>
    </source>
</evidence>
<dbReference type="PANTHER" id="PTHR31642:SF231">
    <property type="entry name" value="BAHD FAMILY ACYLTRANSFERASE, CLADE V"/>
    <property type="match status" value="1"/>
</dbReference>
<keyword evidence="6" id="KW-1185">Reference proteome</keyword>
<dbReference type="EMBL" id="HG996472">
    <property type="protein sequence ID" value="CAG1833123.1"/>
    <property type="molecule type" value="Genomic_DNA"/>
</dbReference>